<dbReference type="PROSITE" id="PS51257">
    <property type="entry name" value="PROKAR_LIPOPROTEIN"/>
    <property type="match status" value="1"/>
</dbReference>
<name>A0A918NK86_9PROT</name>
<feature type="signal peptide" evidence="2">
    <location>
        <begin position="1"/>
        <end position="21"/>
    </location>
</feature>
<dbReference type="AlphaFoldDB" id="A0A918NK86"/>
<reference evidence="3 4" key="1">
    <citation type="journal article" date="2014" name="Int. J. Syst. Evol. Microbiol.">
        <title>Complete genome sequence of Corynebacterium casei LMG S-19264T (=DSM 44701T), isolated from a smear-ripened cheese.</title>
        <authorList>
            <consortium name="US DOE Joint Genome Institute (JGI-PGF)"/>
            <person name="Walter F."/>
            <person name="Albersmeier A."/>
            <person name="Kalinowski J."/>
            <person name="Ruckert C."/>
        </authorList>
    </citation>
    <scope>NUCLEOTIDE SEQUENCE [LARGE SCALE GENOMIC DNA]</scope>
    <source>
        <strain evidence="3 4">KCTC 23968</strain>
    </source>
</reference>
<gene>
    <name evidence="3" type="ORF">GCM10011309_25310</name>
</gene>
<dbReference type="Proteomes" id="UP000600865">
    <property type="component" value="Unassembled WGS sequence"/>
</dbReference>
<evidence type="ECO:0000256" key="1">
    <source>
        <dbReference type="SAM" id="MobiDB-lite"/>
    </source>
</evidence>
<keyword evidence="4" id="KW-1185">Reference proteome</keyword>
<proteinExistence type="predicted"/>
<evidence type="ECO:0000313" key="4">
    <source>
        <dbReference type="Proteomes" id="UP000600865"/>
    </source>
</evidence>
<dbReference type="EMBL" id="BMYV01000003">
    <property type="protein sequence ID" value="GGX74111.1"/>
    <property type="molecule type" value="Genomic_DNA"/>
</dbReference>
<evidence type="ECO:0008006" key="5">
    <source>
        <dbReference type="Google" id="ProtNLM"/>
    </source>
</evidence>
<evidence type="ECO:0000313" key="3">
    <source>
        <dbReference type="EMBL" id="GGX74111.1"/>
    </source>
</evidence>
<feature type="region of interest" description="Disordered" evidence="1">
    <location>
        <begin position="68"/>
        <end position="88"/>
    </location>
</feature>
<organism evidence="3 4">
    <name type="scientific">Litorimonas cladophorae</name>
    <dbReference type="NCBI Taxonomy" id="1220491"/>
    <lineage>
        <taxon>Bacteria</taxon>
        <taxon>Pseudomonadati</taxon>
        <taxon>Pseudomonadota</taxon>
        <taxon>Alphaproteobacteria</taxon>
        <taxon>Maricaulales</taxon>
        <taxon>Robiginitomaculaceae</taxon>
    </lineage>
</organism>
<evidence type="ECO:0000256" key="2">
    <source>
        <dbReference type="SAM" id="SignalP"/>
    </source>
</evidence>
<sequence length="88" mass="9427">MRWNKYTVILGAILLSGCATTTPALEAHSPNFGKAVAQNIAAQRIAPTAKDKADTFIPPNRARQKAAREAYENGTVKEPISVTTTGDE</sequence>
<feature type="chain" id="PRO_5037219709" description="Lipoprotein" evidence="2">
    <location>
        <begin position="22"/>
        <end position="88"/>
    </location>
</feature>
<comment type="caution">
    <text evidence="3">The sequence shown here is derived from an EMBL/GenBank/DDBJ whole genome shotgun (WGS) entry which is preliminary data.</text>
</comment>
<protein>
    <recommendedName>
        <fullName evidence="5">Lipoprotein</fullName>
    </recommendedName>
</protein>
<keyword evidence="2" id="KW-0732">Signal</keyword>
<accession>A0A918NK86</accession>
<dbReference type="RefSeq" id="WP_189586807.1">
    <property type="nucleotide sequence ID" value="NZ_BMYV01000003.1"/>
</dbReference>